<dbReference type="PRINTS" id="PR01365">
    <property type="entry name" value="TELOMERASERT"/>
</dbReference>
<accession>A0AAN6GSY0</accession>
<keyword evidence="10 13" id="KW-0695">RNA-directed DNA polymerase</keyword>
<proteinExistence type="inferred from homology"/>
<evidence type="ECO:0000256" key="14">
    <source>
        <dbReference type="SAM" id="MobiDB-lite"/>
    </source>
</evidence>
<keyword evidence="4 13" id="KW-0158">Chromosome</keyword>
<dbReference type="SMART" id="SM00975">
    <property type="entry name" value="Telomerase_RBD"/>
    <property type="match status" value="1"/>
</dbReference>
<evidence type="ECO:0000256" key="2">
    <source>
        <dbReference type="ARBA" id="ARBA00012493"/>
    </source>
</evidence>
<dbReference type="InterPro" id="IPR003545">
    <property type="entry name" value="Telomerase_RT"/>
</dbReference>
<evidence type="ECO:0000256" key="12">
    <source>
        <dbReference type="ARBA" id="ARBA00048173"/>
    </source>
</evidence>
<comment type="caution">
    <text evidence="16">The sequence shown here is derived from an EMBL/GenBank/DDBJ whole genome shotgun (WGS) entry which is preliminary data.</text>
</comment>
<keyword evidence="7 13" id="KW-0479">Metal-binding</keyword>
<gene>
    <name evidence="16" type="ORF">OC846_003054</name>
</gene>
<evidence type="ECO:0000256" key="7">
    <source>
        <dbReference type="ARBA" id="ARBA00022723"/>
    </source>
</evidence>
<evidence type="ECO:0000256" key="13">
    <source>
        <dbReference type="RuleBase" id="RU365061"/>
    </source>
</evidence>
<feature type="compositionally biased region" description="Basic residues" evidence="14">
    <location>
        <begin position="1422"/>
        <end position="1434"/>
    </location>
</feature>
<feature type="compositionally biased region" description="Polar residues" evidence="14">
    <location>
        <begin position="351"/>
        <end position="370"/>
    </location>
</feature>
<evidence type="ECO:0000256" key="3">
    <source>
        <dbReference type="ARBA" id="ARBA00016182"/>
    </source>
</evidence>
<dbReference type="EMBL" id="JAPDMZ010000068">
    <property type="protein sequence ID" value="KAK0552089.1"/>
    <property type="molecule type" value="Genomic_DNA"/>
</dbReference>
<feature type="region of interest" description="Disordered" evidence="14">
    <location>
        <begin position="628"/>
        <end position="656"/>
    </location>
</feature>
<keyword evidence="11 13" id="KW-0539">Nucleus</keyword>
<keyword evidence="9 13" id="KW-0779">Telomere</keyword>
<keyword evidence="5 13" id="KW-0808">Transferase</keyword>
<evidence type="ECO:0000256" key="10">
    <source>
        <dbReference type="ARBA" id="ARBA00022918"/>
    </source>
</evidence>
<dbReference type="EC" id="2.7.7.49" evidence="2 13"/>
<dbReference type="Gene3D" id="1.10.357.90">
    <property type="match status" value="1"/>
</dbReference>
<dbReference type="InterPro" id="IPR021891">
    <property type="entry name" value="Telomerase_RBD"/>
</dbReference>
<dbReference type="PANTHER" id="PTHR12066">
    <property type="entry name" value="TELOMERASE REVERSE TRANSCRIPTASE"/>
    <property type="match status" value="1"/>
</dbReference>
<comment type="similarity">
    <text evidence="1 13">Belongs to the reverse transcriptase family. Telomerase subfamily.</text>
</comment>
<keyword evidence="8 13" id="KW-0460">Magnesium</keyword>
<feature type="compositionally biased region" description="Basic and acidic residues" evidence="14">
    <location>
        <begin position="333"/>
        <end position="346"/>
    </location>
</feature>
<dbReference type="Gene3D" id="3.30.70.2630">
    <property type="match status" value="1"/>
</dbReference>
<comment type="catalytic activity">
    <reaction evidence="12 13">
        <text>DNA(n) + a 2'-deoxyribonucleoside 5'-triphosphate = DNA(n+1) + diphosphate</text>
        <dbReference type="Rhea" id="RHEA:22508"/>
        <dbReference type="Rhea" id="RHEA-COMP:17339"/>
        <dbReference type="Rhea" id="RHEA-COMP:17340"/>
        <dbReference type="ChEBI" id="CHEBI:33019"/>
        <dbReference type="ChEBI" id="CHEBI:61560"/>
        <dbReference type="ChEBI" id="CHEBI:173112"/>
        <dbReference type="EC" id="2.7.7.49"/>
    </reaction>
</comment>
<sequence length="1559" mass="174503">MQATDAAIDRKGKGKAVELEPPSRKLLQKFYPLVLPLPLYLKALLPGDNARTAHSPGNGAHSNTSSYLRPWWLFAEDQADQDAFPALDQLNVAPAVREEARKETLWSLRNIVICITSHEEASRLRSLLKDSETDLDARSSSELDSSDRILGQEFENEQHDKGLWRDWEPPESTAFYPSEEGESIEELVRHAQQLIVKRNSVPSSATKSTNQNVLTLGYRPADVRSETLRISRMGHGPSTLTSFYVNTLVTSIILGIEWRVLLHSVGAKVFLHLLTTTSVFQAIPGTHDCFTQMSGRPVHELPELNSATQAGPSQIEDMEHRARGRKRKRRSPRDKPETSAFREEQPLKSATMLSRSTSRQLAPLPRTTSSISIAPDAQSVSGVTLLGGPGSRAAAVPILRKPSAISLVRSRMFYARPIKTRYGRVHVGLPFIHPIVRSSEPRILAKMTAYSPSQEGRLVKRSKAVVTKPSHPMKHAAQKQEERRVRHLLKYVFPRQFGLHNVFTSPVDRNMTTQALHDYTMREAEIKAKGRCRTPKRLLPVRGIIKTMLKRFDGLDVKKILDRCCPTRIPKGKLTKRDKEQMAADLSEVDPANIASRVEQTFQASQLYPSQSSLPITQLPRSQFLPPVSQVPTQALPESDKTTQGSKGEEMAPSQDVEVLKIKKATPTSTKSGKEKPRFYKYAISSTQVSHFVYVVLKTALPHGLLGSRHNLNVLVHKATKFVCARRYESLTLHEVLQGIRISEVDWIIPVNVRAQQQRPTAAESQLRHDLVAEMVYWIMDSLLMPLLRTTFYITESAAYRNRTLYFRQDDWARASAPLLNTLKTSLFEPITNREALQIMSGRNLGYSHIRLLPKELGVRPIINLRRRSVKQVSNAQHNTKHVAQMQPSGGVKRADPLDKYALNRSINNILQSTFHILTYERSAQPDLLGASVFGMNDVFQRLNSFRRAIASVAAGRKLYFVKVDVQAAFDTIEQGRLLDIVRRVLTGDDYVIQRFTEVMPAGGKVKKHYVRRACPESKDGTFAELAQELANSLRHVIFVDGVVYGHEERRRVLTLLEQHIQGNLIKIGREFFKQRIGIPQGSSLSTLLCSMFYADMERTDPNLLPIGSIQRHDDESLKTKSASGQSNAVSMLMRYTDDFLFISTSRKQAKAFFASMLKGHPEYGCFISPQKTLANFDLAFPDGGFVPIVRERKIKRKRARGLLNQTSQPATSSALTTVPKKENESVALRIGAQLPWCGILLNTVNLSVTSDLTRYHDTHIADTLTVETGRKPGATLVAKLLQSIQTRSQLILVDPGLNGEVGAHINIYHTCMLAALKLIVYARSIGANPITQCRWMTDVLRTAASFQYTTIAARIRSAVRARTKESPTKRSLMAAGSSLKQDTIKWLALHAFRQVLSTRPAQWHAVVKLLDKDIATLRPGHHRGVSVAPRKRSSGGGGGALISSLARRHQQEQDESTGGTSSTEDRHSSQQTRCFDILPNHAAKGDVDKWRRWARPGIVLDLYIQGQTTQDNKLSTSERAVALELWTKDDEDIDVVGDPGAGHGWRRCRAPLKDSVLT</sequence>
<dbReference type="Gene3D" id="1.10.132.70">
    <property type="match status" value="1"/>
</dbReference>
<evidence type="ECO:0000256" key="8">
    <source>
        <dbReference type="ARBA" id="ARBA00022842"/>
    </source>
</evidence>
<dbReference type="PROSITE" id="PS50878">
    <property type="entry name" value="RT_POL"/>
    <property type="match status" value="1"/>
</dbReference>
<dbReference type="GO" id="GO:0046872">
    <property type="term" value="F:metal ion binding"/>
    <property type="evidence" value="ECO:0007669"/>
    <property type="project" value="UniProtKB-KW"/>
</dbReference>
<evidence type="ECO:0000313" key="16">
    <source>
        <dbReference type="EMBL" id="KAK0552089.1"/>
    </source>
</evidence>
<organism evidence="16 17">
    <name type="scientific">Tilletia horrida</name>
    <dbReference type="NCBI Taxonomy" id="155126"/>
    <lineage>
        <taxon>Eukaryota</taxon>
        <taxon>Fungi</taxon>
        <taxon>Dikarya</taxon>
        <taxon>Basidiomycota</taxon>
        <taxon>Ustilaginomycotina</taxon>
        <taxon>Exobasidiomycetes</taxon>
        <taxon>Tilletiales</taxon>
        <taxon>Tilletiaceae</taxon>
        <taxon>Tilletia</taxon>
    </lineage>
</organism>
<reference evidence="16" key="1">
    <citation type="journal article" date="2023" name="PhytoFront">
        <title>Draft Genome Resources of Seven Strains of Tilletia horrida, Causal Agent of Kernel Smut of Rice.</title>
        <authorList>
            <person name="Khanal S."/>
            <person name="Antony Babu S."/>
            <person name="Zhou X.G."/>
        </authorList>
    </citation>
    <scope>NUCLEOTIDE SEQUENCE</scope>
    <source>
        <strain evidence="16">TX6</strain>
    </source>
</reference>
<dbReference type="GO" id="GO:0003720">
    <property type="term" value="F:telomerase activity"/>
    <property type="evidence" value="ECO:0007669"/>
    <property type="project" value="InterPro"/>
</dbReference>
<comment type="function">
    <text evidence="13">Telomerase is a ribonucleoprotein enzyme essential for the replication of chromosome termini in most eukaryotes. It elongates telomeres. It is a reverse transcriptase that adds simple sequence repeats to chromosome ends by copying a template sequence within the RNA component of the enzyme.</text>
</comment>
<evidence type="ECO:0000313" key="17">
    <source>
        <dbReference type="Proteomes" id="UP001176517"/>
    </source>
</evidence>
<feature type="region of interest" description="Disordered" evidence="14">
    <location>
        <begin position="305"/>
        <end position="370"/>
    </location>
</feature>
<evidence type="ECO:0000256" key="4">
    <source>
        <dbReference type="ARBA" id="ARBA00022454"/>
    </source>
</evidence>
<protein>
    <recommendedName>
        <fullName evidence="3 13">Telomerase reverse transcriptase</fullName>
        <ecNumber evidence="2 13">2.7.7.49</ecNumber>
    </recommendedName>
    <alternativeName>
        <fullName evidence="13">Telomerase catalytic subunit</fullName>
    </alternativeName>
</protein>
<feature type="region of interest" description="Disordered" evidence="14">
    <location>
        <begin position="1422"/>
        <end position="1477"/>
    </location>
</feature>
<dbReference type="InterPro" id="IPR000477">
    <property type="entry name" value="RT_dom"/>
</dbReference>
<dbReference type="Proteomes" id="UP001176517">
    <property type="component" value="Unassembled WGS sequence"/>
</dbReference>
<evidence type="ECO:0000259" key="15">
    <source>
        <dbReference type="PROSITE" id="PS50878"/>
    </source>
</evidence>
<dbReference type="Pfam" id="PF12009">
    <property type="entry name" value="Telomerase_RBD"/>
    <property type="match status" value="1"/>
</dbReference>
<dbReference type="GO" id="GO:0000333">
    <property type="term" value="C:telomerase catalytic core complex"/>
    <property type="evidence" value="ECO:0007669"/>
    <property type="project" value="TreeGrafter"/>
</dbReference>
<name>A0AAN6GSY0_9BASI</name>
<evidence type="ECO:0000256" key="9">
    <source>
        <dbReference type="ARBA" id="ARBA00022895"/>
    </source>
</evidence>
<dbReference type="GO" id="GO:0000781">
    <property type="term" value="C:chromosome, telomeric region"/>
    <property type="evidence" value="ECO:0007669"/>
    <property type="project" value="UniProtKB-SubCell"/>
</dbReference>
<feature type="compositionally biased region" description="Basic residues" evidence="14">
    <location>
        <begin position="322"/>
        <end position="332"/>
    </location>
</feature>
<evidence type="ECO:0000256" key="1">
    <source>
        <dbReference type="ARBA" id="ARBA00008001"/>
    </source>
</evidence>
<dbReference type="GO" id="GO:0042162">
    <property type="term" value="F:telomeric DNA binding"/>
    <property type="evidence" value="ECO:0007669"/>
    <property type="project" value="TreeGrafter"/>
</dbReference>
<comment type="subcellular location">
    <subcellularLocation>
        <location evidence="13">Nucleus</location>
    </subcellularLocation>
    <subcellularLocation>
        <location evidence="13">Chromosome</location>
        <location evidence="13">Telomere</location>
    </subcellularLocation>
</comment>
<dbReference type="PANTHER" id="PTHR12066:SF0">
    <property type="entry name" value="TELOMERASE REVERSE TRANSCRIPTASE"/>
    <property type="match status" value="1"/>
</dbReference>
<keyword evidence="17" id="KW-1185">Reference proteome</keyword>
<keyword evidence="6 13" id="KW-0548">Nucleotidyltransferase</keyword>
<dbReference type="GO" id="GO:0007004">
    <property type="term" value="P:telomere maintenance via telomerase"/>
    <property type="evidence" value="ECO:0007669"/>
    <property type="project" value="TreeGrafter"/>
</dbReference>
<dbReference type="CDD" id="cd01648">
    <property type="entry name" value="TERT"/>
    <property type="match status" value="1"/>
</dbReference>
<feature type="domain" description="Reverse transcriptase" evidence="15">
    <location>
        <begin position="834"/>
        <end position="1242"/>
    </location>
</feature>
<dbReference type="GO" id="GO:0070034">
    <property type="term" value="F:telomerase RNA binding"/>
    <property type="evidence" value="ECO:0007669"/>
    <property type="project" value="TreeGrafter"/>
</dbReference>
<evidence type="ECO:0000256" key="11">
    <source>
        <dbReference type="ARBA" id="ARBA00023242"/>
    </source>
</evidence>
<evidence type="ECO:0000256" key="5">
    <source>
        <dbReference type="ARBA" id="ARBA00022679"/>
    </source>
</evidence>
<evidence type="ECO:0000256" key="6">
    <source>
        <dbReference type="ARBA" id="ARBA00022695"/>
    </source>
</evidence>